<dbReference type="AlphaFoldDB" id="A0A1U7HUS3"/>
<feature type="transmembrane region" description="Helical" evidence="1">
    <location>
        <begin position="50"/>
        <end position="75"/>
    </location>
</feature>
<dbReference type="RefSeq" id="WP_073549005.1">
    <property type="nucleotide sequence ID" value="NZ_CAWMVK010000040.1"/>
</dbReference>
<feature type="transmembrane region" description="Helical" evidence="1">
    <location>
        <begin position="82"/>
        <end position="100"/>
    </location>
</feature>
<dbReference type="InterPro" id="IPR007038">
    <property type="entry name" value="HupE_UreJ"/>
</dbReference>
<feature type="transmembrane region" description="Helical" evidence="1">
    <location>
        <begin position="160"/>
        <end position="182"/>
    </location>
</feature>
<proteinExistence type="predicted"/>
<gene>
    <name evidence="3" type="ORF">NIES1031_08440</name>
</gene>
<protein>
    <submittedName>
        <fullName evidence="3">Urease accessory protein UreJ</fullName>
    </submittedName>
</protein>
<feature type="transmembrane region" description="Helical" evidence="1">
    <location>
        <begin position="106"/>
        <end position="124"/>
    </location>
</feature>
<keyword evidence="1" id="KW-1133">Transmembrane helix</keyword>
<evidence type="ECO:0000313" key="3">
    <source>
        <dbReference type="EMBL" id="OKH27327.1"/>
    </source>
</evidence>
<dbReference type="OrthoDB" id="9808192at2"/>
<dbReference type="Pfam" id="PF04955">
    <property type="entry name" value="HupE_UreJ"/>
    <property type="match status" value="1"/>
</dbReference>
<feature type="signal peptide" evidence="2">
    <location>
        <begin position="1"/>
        <end position="34"/>
    </location>
</feature>
<keyword evidence="4" id="KW-1185">Reference proteome</keyword>
<feature type="transmembrane region" description="Helical" evidence="1">
    <location>
        <begin position="131"/>
        <end position="148"/>
    </location>
</feature>
<evidence type="ECO:0000256" key="1">
    <source>
        <dbReference type="SAM" id="Phobius"/>
    </source>
</evidence>
<evidence type="ECO:0000313" key="4">
    <source>
        <dbReference type="Proteomes" id="UP000185984"/>
    </source>
</evidence>
<dbReference type="PIRSF" id="PIRSF016919">
    <property type="entry name" value="HupE_UreJ"/>
    <property type="match status" value="1"/>
</dbReference>
<keyword evidence="2" id="KW-0732">Signal</keyword>
<organism evidence="3 4">
    <name type="scientific">Chroogloeocystis siderophila 5.2 s.c.1</name>
    <dbReference type="NCBI Taxonomy" id="247279"/>
    <lineage>
        <taxon>Bacteria</taxon>
        <taxon>Bacillati</taxon>
        <taxon>Cyanobacteriota</taxon>
        <taxon>Cyanophyceae</taxon>
        <taxon>Oscillatoriophycideae</taxon>
        <taxon>Chroococcales</taxon>
        <taxon>Chroococcaceae</taxon>
        <taxon>Chroogloeocystis</taxon>
    </lineage>
</organism>
<dbReference type="STRING" id="247279.NIES1031_08440"/>
<dbReference type="Proteomes" id="UP000185984">
    <property type="component" value="Unassembled WGS sequence"/>
</dbReference>
<accession>A0A1U7HUS3</accession>
<reference evidence="3 4" key="1">
    <citation type="submission" date="2016-11" db="EMBL/GenBank/DDBJ databases">
        <title>Draft Genome Sequences of Nine Cyanobacterial Strains from Diverse Habitats.</title>
        <authorList>
            <person name="Zhu T."/>
            <person name="Hou S."/>
            <person name="Lu X."/>
            <person name="Hess W.R."/>
        </authorList>
    </citation>
    <scope>NUCLEOTIDE SEQUENCE [LARGE SCALE GENOMIC DNA]</scope>
    <source>
        <strain evidence="3 4">5.2 s.c.1</strain>
    </source>
</reference>
<evidence type="ECO:0000256" key="2">
    <source>
        <dbReference type="SAM" id="SignalP"/>
    </source>
</evidence>
<feature type="chain" id="PRO_5012278886" evidence="2">
    <location>
        <begin position="35"/>
        <end position="216"/>
    </location>
</feature>
<feature type="transmembrane region" description="Helical" evidence="1">
    <location>
        <begin position="194"/>
        <end position="215"/>
    </location>
</feature>
<keyword evidence="1" id="KW-0812">Transmembrane</keyword>
<name>A0A1U7HUS3_9CHRO</name>
<sequence>MSSKHFAPFWRLNLFVLSASLGFLFLITAQPALAHHATGGKTPTNFFEGFISGLAHPVIGLDHLAFVVAIGLIAAGQVNGTIIPAGFVLAALVGTGIHLLNFDLPAAEIAIALSVVILGAMLAIPRKPNWIVLLILGAIAGLFHGYAYGEAIIGAGMMPLVAYLLGFSLIQYCVAMLARAIGNLIIHKTPNRQIMRLCGLAIGAIGIVFMTNLLFG</sequence>
<dbReference type="EMBL" id="MRCC01000006">
    <property type="protein sequence ID" value="OKH27327.1"/>
    <property type="molecule type" value="Genomic_DNA"/>
</dbReference>
<comment type="caution">
    <text evidence="3">The sequence shown here is derived from an EMBL/GenBank/DDBJ whole genome shotgun (WGS) entry which is preliminary data.</text>
</comment>
<keyword evidence="1" id="KW-0472">Membrane</keyword>